<accession>A0A2P2BT60</accession>
<gene>
    <name evidence="2" type="ORF">FRIFI_2027</name>
</gene>
<evidence type="ECO:0000313" key="2">
    <source>
        <dbReference type="EMBL" id="CEI73555.1"/>
    </source>
</evidence>
<evidence type="ECO:0000313" key="3">
    <source>
        <dbReference type="Proteomes" id="UP000245695"/>
    </source>
</evidence>
<proteinExistence type="predicted"/>
<keyword evidence="3" id="KW-1185">Reference proteome</keyword>
<feature type="transmembrane region" description="Helical" evidence="1">
    <location>
        <begin position="41"/>
        <end position="58"/>
    </location>
</feature>
<dbReference type="KEGG" id="rhom:FRIFI_2027"/>
<keyword evidence="1" id="KW-0472">Membrane</keyword>
<dbReference type="AlphaFoldDB" id="A0A2P2BT60"/>
<feature type="transmembrane region" description="Helical" evidence="1">
    <location>
        <begin position="94"/>
        <end position="112"/>
    </location>
</feature>
<reference evidence="2 3" key="1">
    <citation type="submission" date="2014-09" db="EMBL/GenBank/DDBJ databases">
        <authorList>
            <person name="Hornung B.V."/>
        </authorList>
    </citation>
    <scope>NUCLEOTIDE SEQUENCE [LARGE SCALE GENOMIC DNA]</scope>
    <source>
        <strain evidence="2 3">FRIFI</strain>
    </source>
</reference>
<feature type="transmembrane region" description="Helical" evidence="1">
    <location>
        <begin position="15"/>
        <end position="34"/>
    </location>
</feature>
<organism evidence="2 3">
    <name type="scientific">Romboutsia hominis</name>
    <dbReference type="NCBI Taxonomy" id="1507512"/>
    <lineage>
        <taxon>Bacteria</taxon>
        <taxon>Bacillati</taxon>
        <taxon>Bacillota</taxon>
        <taxon>Clostridia</taxon>
        <taxon>Peptostreptococcales</taxon>
        <taxon>Peptostreptococcaceae</taxon>
        <taxon>Romboutsia</taxon>
    </lineage>
</organism>
<feature type="transmembrane region" description="Helical" evidence="1">
    <location>
        <begin position="64"/>
        <end position="82"/>
    </location>
</feature>
<keyword evidence="1" id="KW-1133">Transmembrane helix</keyword>
<protein>
    <submittedName>
        <fullName evidence="2">Uncharacterized protein</fullName>
    </submittedName>
</protein>
<dbReference type="Proteomes" id="UP000245695">
    <property type="component" value="Chromosome 1"/>
</dbReference>
<evidence type="ECO:0000256" key="1">
    <source>
        <dbReference type="SAM" id="Phobius"/>
    </source>
</evidence>
<name>A0A2P2BT60_9FIRM</name>
<sequence length="408" mass="48123">MEYIYKFIEFAEESGMINLIFWGAIIAYLIHIYYKKEENEKYLALKLVGFFILGGFRLEFAFNWYPIIIPAGFLLYWFLLKNKERPNSIIKKKATILGVLMLYSTILSNIIYDVADYRDIKFDIKNISMDTLKEDYETIKNELGLSWETDIVNFEVKYDNNKKIKLLDMYIEDKVNNKLVSIGIYNGDYSVKQSKISNKGQIVENEFNTTTEELLEIIDNIELKKYDKADIYTIKYENDLSYIENKKAYIVNSSNYSTDKLYPNSDIIKASGIMYIPMEKVSEGSWSNIDYKYYLTNYEIFSNEENYEDVEITIENINNNKRVLIDDIYDIYEKHKLMEELNSIHITRWNGESDVDLEPDLFIKDNDGNRLGLCSKDKGLARRDIGETSVWYIVPSDLYDKINIYTMK</sequence>
<dbReference type="RefSeq" id="WP_166505779.1">
    <property type="nucleotide sequence ID" value="NZ_LN650648.1"/>
</dbReference>
<dbReference type="EMBL" id="LN650648">
    <property type="protein sequence ID" value="CEI73555.1"/>
    <property type="molecule type" value="Genomic_DNA"/>
</dbReference>
<keyword evidence="1" id="KW-0812">Transmembrane</keyword>